<evidence type="ECO:0000313" key="3">
    <source>
        <dbReference type="Proteomes" id="UP001595914"/>
    </source>
</evidence>
<feature type="transmembrane region" description="Helical" evidence="1">
    <location>
        <begin position="72"/>
        <end position="91"/>
    </location>
</feature>
<accession>A0ABV9FNT2</accession>
<protein>
    <submittedName>
        <fullName evidence="2">GAP family protein</fullName>
    </submittedName>
</protein>
<feature type="transmembrane region" description="Helical" evidence="1">
    <location>
        <begin position="201"/>
        <end position="223"/>
    </location>
</feature>
<proteinExistence type="predicted"/>
<feature type="transmembrane region" description="Helical" evidence="1">
    <location>
        <begin position="37"/>
        <end position="60"/>
    </location>
</feature>
<dbReference type="EMBL" id="JBHSFO010000002">
    <property type="protein sequence ID" value="MFC4602869.1"/>
    <property type="molecule type" value="Genomic_DNA"/>
</dbReference>
<organism evidence="2 3">
    <name type="scientific">Rhodococcus kronopolitis</name>
    <dbReference type="NCBI Taxonomy" id="1460226"/>
    <lineage>
        <taxon>Bacteria</taxon>
        <taxon>Bacillati</taxon>
        <taxon>Actinomycetota</taxon>
        <taxon>Actinomycetes</taxon>
        <taxon>Mycobacteriales</taxon>
        <taxon>Nocardiaceae</taxon>
        <taxon>Rhodococcus</taxon>
    </lineage>
</organism>
<sequence>MFAAIGYALPIAVGLLAASMPVVGITLMLVTGGDRRVVGAFLLGWCAGIFTVAAITIAVVDVALPESETGPAPWESVLRIGLGVALMLLAARNWRGRPRGVDEREAPKWMSAFDAITPAKALGLAFVGGAFNPKNTVLIVAGASAIATATEVVAEQVVALVVFVVVASLGVAGPIVLGIALGDRATAVFEGARNWMIRHNAVVMTAVLLAFAVVLLAAGIGGLRAG</sequence>
<keyword evidence="1" id="KW-0472">Membrane</keyword>
<evidence type="ECO:0000313" key="2">
    <source>
        <dbReference type="EMBL" id="MFC4602869.1"/>
    </source>
</evidence>
<keyword evidence="1" id="KW-1133">Transmembrane helix</keyword>
<comment type="caution">
    <text evidence="2">The sequence shown here is derived from an EMBL/GenBank/DDBJ whole genome shotgun (WGS) entry which is preliminary data.</text>
</comment>
<dbReference type="Pfam" id="PF11139">
    <property type="entry name" value="SfLAP"/>
    <property type="match status" value="1"/>
</dbReference>
<dbReference type="RefSeq" id="WP_378414410.1">
    <property type="nucleotide sequence ID" value="NZ_JBHSFO010000002.1"/>
</dbReference>
<dbReference type="Proteomes" id="UP001595914">
    <property type="component" value="Unassembled WGS sequence"/>
</dbReference>
<gene>
    <name evidence="2" type="ORF">ACFO6S_04125</name>
</gene>
<evidence type="ECO:0000256" key="1">
    <source>
        <dbReference type="SAM" id="Phobius"/>
    </source>
</evidence>
<dbReference type="InterPro" id="IPR021315">
    <property type="entry name" value="Gap/Sap"/>
</dbReference>
<feature type="transmembrane region" description="Helical" evidence="1">
    <location>
        <begin position="161"/>
        <end position="181"/>
    </location>
</feature>
<keyword evidence="3" id="KW-1185">Reference proteome</keyword>
<reference evidence="3" key="1">
    <citation type="journal article" date="2019" name="Int. J. Syst. Evol. Microbiol.">
        <title>The Global Catalogue of Microorganisms (GCM) 10K type strain sequencing project: providing services to taxonomists for standard genome sequencing and annotation.</title>
        <authorList>
            <consortium name="The Broad Institute Genomics Platform"/>
            <consortium name="The Broad Institute Genome Sequencing Center for Infectious Disease"/>
            <person name="Wu L."/>
            <person name="Ma J."/>
        </authorList>
    </citation>
    <scope>NUCLEOTIDE SEQUENCE [LARGE SCALE GENOMIC DNA]</scope>
    <source>
        <strain evidence="3">CCUG 54520</strain>
    </source>
</reference>
<keyword evidence="1" id="KW-0812">Transmembrane</keyword>
<feature type="transmembrane region" description="Helical" evidence="1">
    <location>
        <begin position="6"/>
        <end position="30"/>
    </location>
</feature>
<name>A0ABV9FNT2_9NOCA</name>